<feature type="transmembrane region" description="Helical" evidence="1">
    <location>
        <begin position="34"/>
        <end position="55"/>
    </location>
</feature>
<evidence type="ECO:0000313" key="2">
    <source>
        <dbReference type="EMBL" id="CAD6341707.1"/>
    </source>
</evidence>
<evidence type="ECO:0000313" key="3">
    <source>
        <dbReference type="Proteomes" id="UP000604825"/>
    </source>
</evidence>
<reference evidence="2" key="1">
    <citation type="submission" date="2020-10" db="EMBL/GenBank/DDBJ databases">
        <authorList>
            <person name="Han B."/>
            <person name="Lu T."/>
            <person name="Zhao Q."/>
            <person name="Huang X."/>
            <person name="Zhao Y."/>
        </authorList>
    </citation>
    <scope>NUCLEOTIDE SEQUENCE</scope>
</reference>
<keyword evidence="1" id="KW-1133">Transmembrane helix</keyword>
<comment type="caution">
    <text evidence="2">The sequence shown here is derived from an EMBL/GenBank/DDBJ whole genome shotgun (WGS) entry which is preliminary data.</text>
</comment>
<sequence length="105" mass="12025">MWLLFWGQATKEIGRLAFGEGCAVVTTAYKVVSVAVGVTFVLVLPFSVLLLALMMPSRRRRRRQRPLTLRQRRMQPVDRNLEQAIPLVLAITLSILEFQRLSMNN</sequence>
<dbReference type="AlphaFoldDB" id="A0A811SLG3"/>
<proteinExistence type="predicted"/>
<protein>
    <submittedName>
        <fullName evidence="2">Uncharacterized protein</fullName>
    </submittedName>
</protein>
<gene>
    <name evidence="2" type="ORF">NCGR_LOCUS65805</name>
</gene>
<dbReference type="Proteomes" id="UP000604825">
    <property type="component" value="Unassembled WGS sequence"/>
</dbReference>
<name>A0A811SLG3_9POAL</name>
<keyword evidence="1" id="KW-0472">Membrane</keyword>
<accession>A0A811SLG3</accession>
<keyword evidence="1" id="KW-0812">Transmembrane</keyword>
<organism evidence="2 3">
    <name type="scientific">Miscanthus lutarioriparius</name>
    <dbReference type="NCBI Taxonomy" id="422564"/>
    <lineage>
        <taxon>Eukaryota</taxon>
        <taxon>Viridiplantae</taxon>
        <taxon>Streptophyta</taxon>
        <taxon>Embryophyta</taxon>
        <taxon>Tracheophyta</taxon>
        <taxon>Spermatophyta</taxon>
        <taxon>Magnoliopsida</taxon>
        <taxon>Liliopsida</taxon>
        <taxon>Poales</taxon>
        <taxon>Poaceae</taxon>
        <taxon>PACMAD clade</taxon>
        <taxon>Panicoideae</taxon>
        <taxon>Andropogonodae</taxon>
        <taxon>Andropogoneae</taxon>
        <taxon>Saccharinae</taxon>
        <taxon>Miscanthus</taxon>
    </lineage>
</organism>
<evidence type="ECO:0000256" key="1">
    <source>
        <dbReference type="SAM" id="Phobius"/>
    </source>
</evidence>
<dbReference type="EMBL" id="CAJGYO010000272">
    <property type="protein sequence ID" value="CAD6341707.1"/>
    <property type="molecule type" value="Genomic_DNA"/>
</dbReference>
<keyword evidence="3" id="KW-1185">Reference proteome</keyword>